<dbReference type="AlphaFoldDB" id="A0A9N9ASS2"/>
<accession>A0A9N9ASS2</accession>
<dbReference type="Proteomes" id="UP000789570">
    <property type="component" value="Unassembled WGS sequence"/>
</dbReference>
<dbReference type="OrthoDB" id="10671415at2759"/>
<feature type="non-terminal residue" evidence="1">
    <location>
        <position position="206"/>
    </location>
</feature>
<dbReference type="EMBL" id="CAJVPQ010001240">
    <property type="protein sequence ID" value="CAG8540374.1"/>
    <property type="molecule type" value="Genomic_DNA"/>
</dbReference>
<gene>
    <name evidence="1" type="ORF">FCALED_LOCUS5609</name>
</gene>
<protein>
    <submittedName>
        <fullName evidence="1">13358_t:CDS:1</fullName>
    </submittedName>
</protein>
<evidence type="ECO:0000313" key="1">
    <source>
        <dbReference type="EMBL" id="CAG8540374.1"/>
    </source>
</evidence>
<comment type="caution">
    <text evidence="1">The sequence shown here is derived from an EMBL/GenBank/DDBJ whole genome shotgun (WGS) entry which is preliminary data.</text>
</comment>
<name>A0A9N9ASS2_9GLOM</name>
<evidence type="ECO:0000313" key="2">
    <source>
        <dbReference type="Proteomes" id="UP000789570"/>
    </source>
</evidence>
<proteinExistence type="predicted"/>
<sequence>VYISLHDLQFYICLSHCKPDADCKPEDYYPKHHPLRYIRSWIWNEDRWEHRGVDIAFKNIPFSGMILGATACACVHTSESVLRQLCRLENPEHFQGDGDLAKEVIRTYAWKVMTVPSMQHNIKFINEIGIGTDIQSFCALFLTTTNAIGSVIAWYKWQKFAESLGVATLMCIRRMWSYSNHRALLLQMPQRLFRNLWTGVWYWWNI</sequence>
<keyword evidence="2" id="KW-1185">Reference proteome</keyword>
<organism evidence="1 2">
    <name type="scientific">Funneliformis caledonium</name>
    <dbReference type="NCBI Taxonomy" id="1117310"/>
    <lineage>
        <taxon>Eukaryota</taxon>
        <taxon>Fungi</taxon>
        <taxon>Fungi incertae sedis</taxon>
        <taxon>Mucoromycota</taxon>
        <taxon>Glomeromycotina</taxon>
        <taxon>Glomeromycetes</taxon>
        <taxon>Glomerales</taxon>
        <taxon>Glomeraceae</taxon>
        <taxon>Funneliformis</taxon>
    </lineage>
</organism>
<reference evidence="1" key="1">
    <citation type="submission" date="2021-06" db="EMBL/GenBank/DDBJ databases">
        <authorList>
            <person name="Kallberg Y."/>
            <person name="Tangrot J."/>
            <person name="Rosling A."/>
        </authorList>
    </citation>
    <scope>NUCLEOTIDE SEQUENCE</scope>
    <source>
        <strain evidence="1">UK204</strain>
    </source>
</reference>